<dbReference type="PANTHER" id="PTHR43157">
    <property type="entry name" value="PHOSPHATIDYLINOSITOL-GLYCAN BIOSYNTHESIS CLASS F PROTEIN-RELATED"/>
    <property type="match status" value="1"/>
</dbReference>
<keyword evidence="3" id="KW-1185">Reference proteome</keyword>
<dbReference type="InterPro" id="IPR036291">
    <property type="entry name" value="NAD(P)-bd_dom_sf"/>
</dbReference>
<comment type="caution">
    <text evidence="2">The sequence shown here is derived from an EMBL/GenBank/DDBJ whole genome shotgun (WGS) entry which is preliminary data.</text>
</comment>
<dbReference type="SUPFAM" id="SSF51735">
    <property type="entry name" value="NAD(P)-binding Rossmann-fold domains"/>
    <property type="match status" value="1"/>
</dbReference>
<dbReference type="GO" id="GO:0016491">
    <property type="term" value="F:oxidoreductase activity"/>
    <property type="evidence" value="ECO:0007669"/>
    <property type="project" value="UniProtKB-KW"/>
</dbReference>
<dbReference type="Proteomes" id="UP000622547">
    <property type="component" value="Unassembled WGS sequence"/>
</dbReference>
<sequence length="340" mass="36410">MARSARDVTVPDLTGRRAVITGANSGLGLGLTRRFAAAGAEVVLAVRNRAKGAAAVEEVRTAVPDARLTIRHLDLASLATVAAFGAELAAEGRPIDFLINNAGVMALPKRAVTEDGFEMQFGGNHLGHFALTGHLLPLLRAAEAPRVTTVSSISTWWGRLDFGDLQSERYRPQRAYGGSKIANLLFARELHRRSEEAGWGILSNAAHPGATITNLQFTGPTHGGAAVTRTRLMYGILYRIPGLWQQVPTGILPILHAAVSPEARGGAYYGPDGFGELTGGPAPARAPRRALDDADAARLWDVSEKLTGVAYPRGHTRRRLTFMRATRARARGGRRFCGGR</sequence>
<keyword evidence="1" id="KW-0560">Oxidoreductase</keyword>
<organism evidence="2 3">
    <name type="scientific">Planotetraspora phitsanulokensis</name>
    <dbReference type="NCBI Taxonomy" id="575192"/>
    <lineage>
        <taxon>Bacteria</taxon>
        <taxon>Bacillati</taxon>
        <taxon>Actinomycetota</taxon>
        <taxon>Actinomycetes</taxon>
        <taxon>Streptosporangiales</taxon>
        <taxon>Streptosporangiaceae</taxon>
        <taxon>Planotetraspora</taxon>
    </lineage>
</organism>
<dbReference type="EMBL" id="BOOP01000036">
    <property type="protein sequence ID" value="GII41845.1"/>
    <property type="molecule type" value="Genomic_DNA"/>
</dbReference>
<dbReference type="RefSeq" id="WP_204077273.1">
    <property type="nucleotide sequence ID" value="NZ_BAABHI010000021.1"/>
</dbReference>
<dbReference type="Pfam" id="PF00106">
    <property type="entry name" value="adh_short"/>
    <property type="match status" value="1"/>
</dbReference>
<evidence type="ECO:0000313" key="3">
    <source>
        <dbReference type="Proteomes" id="UP000622547"/>
    </source>
</evidence>
<dbReference type="NCBIfam" id="NF004513">
    <property type="entry name" value="PRK05854.1"/>
    <property type="match status" value="1"/>
</dbReference>
<dbReference type="Gene3D" id="3.40.50.720">
    <property type="entry name" value="NAD(P)-binding Rossmann-like Domain"/>
    <property type="match status" value="1"/>
</dbReference>
<proteinExistence type="predicted"/>
<name>A0A8J3UBM1_9ACTN</name>
<dbReference type="AlphaFoldDB" id="A0A8J3UBM1"/>
<evidence type="ECO:0000313" key="2">
    <source>
        <dbReference type="EMBL" id="GII41845.1"/>
    </source>
</evidence>
<accession>A0A8J3UBM1</accession>
<reference evidence="2 3" key="1">
    <citation type="submission" date="2021-01" db="EMBL/GenBank/DDBJ databases">
        <title>Whole genome shotgun sequence of Planotetraspora phitsanulokensis NBRC 104273.</title>
        <authorList>
            <person name="Komaki H."/>
            <person name="Tamura T."/>
        </authorList>
    </citation>
    <scope>NUCLEOTIDE SEQUENCE [LARGE SCALE GENOMIC DNA]</scope>
    <source>
        <strain evidence="2 3">NBRC 104273</strain>
    </source>
</reference>
<gene>
    <name evidence="2" type="ORF">Pph01_68480</name>
</gene>
<dbReference type="PANTHER" id="PTHR43157:SF31">
    <property type="entry name" value="PHOSPHATIDYLINOSITOL-GLYCAN BIOSYNTHESIS CLASS F PROTEIN"/>
    <property type="match status" value="1"/>
</dbReference>
<dbReference type="NCBIfam" id="NF004846">
    <property type="entry name" value="PRK06197.1"/>
    <property type="match status" value="1"/>
</dbReference>
<dbReference type="InterPro" id="IPR002347">
    <property type="entry name" value="SDR_fam"/>
</dbReference>
<protein>
    <submittedName>
        <fullName evidence="2">Oxidoreductase</fullName>
    </submittedName>
</protein>
<evidence type="ECO:0000256" key="1">
    <source>
        <dbReference type="ARBA" id="ARBA00023002"/>
    </source>
</evidence>
<dbReference type="PRINTS" id="PR00081">
    <property type="entry name" value="GDHRDH"/>
</dbReference>